<dbReference type="Gene3D" id="1.10.10.10">
    <property type="entry name" value="Winged helix-like DNA-binding domain superfamily/Winged helix DNA-binding domain"/>
    <property type="match status" value="1"/>
</dbReference>
<dbReference type="Proteomes" id="UP001139103">
    <property type="component" value="Unassembled WGS sequence"/>
</dbReference>
<organism evidence="5 6">
    <name type="scientific">Blastopirellula sediminis</name>
    <dbReference type="NCBI Taxonomy" id="2894196"/>
    <lineage>
        <taxon>Bacteria</taxon>
        <taxon>Pseudomonadati</taxon>
        <taxon>Planctomycetota</taxon>
        <taxon>Planctomycetia</taxon>
        <taxon>Pirellulales</taxon>
        <taxon>Pirellulaceae</taxon>
        <taxon>Blastopirellula</taxon>
    </lineage>
</organism>
<sequence length="124" mass="13962">MPRAATTTDVFNAIAEPRRRQIIDLLAQASRPQAVGDLVEALQLPQPAVSKHLAVLRKVGVVSVRKEGQHRLYELNAVELRPVHDWVKTYERFWSGQLARIKERAEKIAAQRAAKSKSSSPKEM</sequence>
<dbReference type="CDD" id="cd00090">
    <property type="entry name" value="HTH_ARSR"/>
    <property type="match status" value="1"/>
</dbReference>
<evidence type="ECO:0000256" key="3">
    <source>
        <dbReference type="ARBA" id="ARBA00023163"/>
    </source>
</evidence>
<evidence type="ECO:0000313" key="5">
    <source>
        <dbReference type="EMBL" id="MCC9632172.1"/>
    </source>
</evidence>
<name>A0A9X1SJB1_9BACT</name>
<dbReference type="PANTHER" id="PTHR33154:SF33">
    <property type="entry name" value="TRANSCRIPTIONAL REPRESSOR SDPR"/>
    <property type="match status" value="1"/>
</dbReference>
<dbReference type="InterPro" id="IPR036390">
    <property type="entry name" value="WH_DNA-bd_sf"/>
</dbReference>
<dbReference type="Pfam" id="PF01022">
    <property type="entry name" value="HTH_5"/>
    <property type="match status" value="1"/>
</dbReference>
<evidence type="ECO:0000313" key="6">
    <source>
        <dbReference type="Proteomes" id="UP001139103"/>
    </source>
</evidence>
<dbReference type="InterPro" id="IPR001845">
    <property type="entry name" value="HTH_ArsR_DNA-bd_dom"/>
</dbReference>
<feature type="domain" description="HTH arsR-type" evidence="4">
    <location>
        <begin position="1"/>
        <end position="95"/>
    </location>
</feature>
<protein>
    <submittedName>
        <fullName evidence="5">Metalloregulator ArsR/SmtB family transcription factor</fullName>
    </submittedName>
</protein>
<dbReference type="GO" id="GO:0003700">
    <property type="term" value="F:DNA-binding transcription factor activity"/>
    <property type="evidence" value="ECO:0007669"/>
    <property type="project" value="InterPro"/>
</dbReference>
<dbReference type="AlphaFoldDB" id="A0A9X1SJB1"/>
<dbReference type="RefSeq" id="WP_230225028.1">
    <property type="nucleotide sequence ID" value="NZ_JAJKFT010000010.1"/>
</dbReference>
<proteinExistence type="predicted"/>
<dbReference type="GO" id="GO:0003677">
    <property type="term" value="F:DNA binding"/>
    <property type="evidence" value="ECO:0007669"/>
    <property type="project" value="UniProtKB-KW"/>
</dbReference>
<keyword evidence="3" id="KW-0804">Transcription</keyword>
<dbReference type="NCBIfam" id="NF033788">
    <property type="entry name" value="HTH_metalloreg"/>
    <property type="match status" value="1"/>
</dbReference>
<dbReference type="PANTHER" id="PTHR33154">
    <property type="entry name" value="TRANSCRIPTIONAL REGULATOR, ARSR FAMILY"/>
    <property type="match status" value="1"/>
</dbReference>
<dbReference type="SUPFAM" id="SSF46785">
    <property type="entry name" value="Winged helix' DNA-binding domain"/>
    <property type="match status" value="1"/>
</dbReference>
<dbReference type="EMBL" id="JAJKFT010000010">
    <property type="protein sequence ID" value="MCC9632172.1"/>
    <property type="molecule type" value="Genomic_DNA"/>
</dbReference>
<keyword evidence="6" id="KW-1185">Reference proteome</keyword>
<accession>A0A9X1SJB1</accession>
<dbReference type="InterPro" id="IPR036388">
    <property type="entry name" value="WH-like_DNA-bd_sf"/>
</dbReference>
<dbReference type="SMART" id="SM00418">
    <property type="entry name" value="HTH_ARSR"/>
    <property type="match status" value="1"/>
</dbReference>
<reference evidence="5" key="1">
    <citation type="submission" date="2021-11" db="EMBL/GenBank/DDBJ databases">
        <title>Genome sequence.</title>
        <authorList>
            <person name="Sun Q."/>
        </authorList>
    </citation>
    <scope>NUCLEOTIDE SEQUENCE</scope>
    <source>
        <strain evidence="5">JC732</strain>
    </source>
</reference>
<dbReference type="InterPro" id="IPR011991">
    <property type="entry name" value="ArsR-like_HTH"/>
</dbReference>
<evidence type="ECO:0000259" key="4">
    <source>
        <dbReference type="PROSITE" id="PS50987"/>
    </source>
</evidence>
<comment type="caution">
    <text evidence="5">The sequence shown here is derived from an EMBL/GenBank/DDBJ whole genome shotgun (WGS) entry which is preliminary data.</text>
</comment>
<dbReference type="PRINTS" id="PR00778">
    <property type="entry name" value="HTHARSR"/>
</dbReference>
<keyword evidence="2" id="KW-0238">DNA-binding</keyword>
<keyword evidence="1" id="KW-0805">Transcription regulation</keyword>
<dbReference type="InterPro" id="IPR051081">
    <property type="entry name" value="HTH_MetalResp_TranReg"/>
</dbReference>
<gene>
    <name evidence="5" type="ORF">LOC68_27570</name>
</gene>
<evidence type="ECO:0000256" key="2">
    <source>
        <dbReference type="ARBA" id="ARBA00023125"/>
    </source>
</evidence>
<dbReference type="PROSITE" id="PS50987">
    <property type="entry name" value="HTH_ARSR_2"/>
    <property type="match status" value="1"/>
</dbReference>
<evidence type="ECO:0000256" key="1">
    <source>
        <dbReference type="ARBA" id="ARBA00023015"/>
    </source>
</evidence>